<evidence type="ECO:0000313" key="3">
    <source>
        <dbReference type="Proteomes" id="UP001627154"/>
    </source>
</evidence>
<dbReference type="AlphaFoldDB" id="A0ABD2W4T0"/>
<accession>A0ABD2W4T0</accession>
<reference evidence="2 3" key="1">
    <citation type="journal article" date="2024" name="bioRxiv">
        <title>A reference genome for Trichogramma kaykai: A tiny desert-dwelling parasitoid wasp with competing sex-ratio distorters.</title>
        <authorList>
            <person name="Culotta J."/>
            <person name="Lindsey A.R."/>
        </authorList>
    </citation>
    <scope>NUCLEOTIDE SEQUENCE [LARGE SCALE GENOMIC DNA]</scope>
    <source>
        <strain evidence="2 3">KSX58</strain>
    </source>
</reference>
<gene>
    <name evidence="2" type="ORF">TKK_017189</name>
</gene>
<dbReference type="Proteomes" id="UP001627154">
    <property type="component" value="Unassembled WGS sequence"/>
</dbReference>
<protein>
    <submittedName>
        <fullName evidence="2">Uncharacterized protein</fullName>
    </submittedName>
</protein>
<feature type="compositionally biased region" description="Basic and acidic residues" evidence="1">
    <location>
        <begin position="13"/>
        <end position="22"/>
    </location>
</feature>
<sequence length="80" mass="9198">MKRYTHDMNTLGDTRRDKKKRFDSSVSYCCTIVRNARQVLQVAAPTTSFISLNLNFHVEEQLCDGSSGLTRLRFCLLLLL</sequence>
<proteinExistence type="predicted"/>
<organism evidence="2 3">
    <name type="scientific">Trichogramma kaykai</name>
    <dbReference type="NCBI Taxonomy" id="54128"/>
    <lineage>
        <taxon>Eukaryota</taxon>
        <taxon>Metazoa</taxon>
        <taxon>Ecdysozoa</taxon>
        <taxon>Arthropoda</taxon>
        <taxon>Hexapoda</taxon>
        <taxon>Insecta</taxon>
        <taxon>Pterygota</taxon>
        <taxon>Neoptera</taxon>
        <taxon>Endopterygota</taxon>
        <taxon>Hymenoptera</taxon>
        <taxon>Apocrita</taxon>
        <taxon>Proctotrupomorpha</taxon>
        <taxon>Chalcidoidea</taxon>
        <taxon>Trichogrammatidae</taxon>
        <taxon>Trichogramma</taxon>
    </lineage>
</organism>
<evidence type="ECO:0000313" key="2">
    <source>
        <dbReference type="EMBL" id="KAL3388154.1"/>
    </source>
</evidence>
<keyword evidence="3" id="KW-1185">Reference proteome</keyword>
<evidence type="ECO:0000256" key="1">
    <source>
        <dbReference type="SAM" id="MobiDB-lite"/>
    </source>
</evidence>
<feature type="region of interest" description="Disordered" evidence="1">
    <location>
        <begin position="1"/>
        <end position="22"/>
    </location>
</feature>
<name>A0ABD2W4T0_9HYME</name>
<comment type="caution">
    <text evidence="2">The sequence shown here is derived from an EMBL/GenBank/DDBJ whole genome shotgun (WGS) entry which is preliminary data.</text>
</comment>
<dbReference type="EMBL" id="JBJJXI010000136">
    <property type="protein sequence ID" value="KAL3388154.1"/>
    <property type="molecule type" value="Genomic_DNA"/>
</dbReference>